<feature type="domain" description="CBS" evidence="3">
    <location>
        <begin position="7"/>
        <end position="66"/>
    </location>
</feature>
<sequence length="204" mass="22104">MRVREVMSAPAVVVGCGATVKEASRLLDERGFTMLPVVDDGGRLVGVVGETDVLSDRLPPDPRLPVPDRRPRRVSRLVGDVVRRDVLTASARDDAGDLLIVMREGGLRSIPVVDDGVVTGVVTWRDLIHALARPDADIRADVRRRLTLRFGDRWTVRVDDGEVVLRSDHPADVPDRSLAIRIAESVIGTTRCTIAAGVPLAIGT</sequence>
<dbReference type="InterPro" id="IPR046342">
    <property type="entry name" value="CBS_dom_sf"/>
</dbReference>
<accession>A0A511DFT1</accession>
<evidence type="ECO:0000313" key="4">
    <source>
        <dbReference type="EMBL" id="GEL23640.1"/>
    </source>
</evidence>
<dbReference type="AlphaFoldDB" id="A0A511DFT1"/>
<dbReference type="PROSITE" id="PS51257">
    <property type="entry name" value="PROKAR_LIPOPROTEIN"/>
    <property type="match status" value="1"/>
</dbReference>
<dbReference type="EMBL" id="BJVJ01000022">
    <property type="protein sequence ID" value="GEL23640.1"/>
    <property type="molecule type" value="Genomic_DNA"/>
</dbReference>
<protein>
    <recommendedName>
        <fullName evidence="3">CBS domain-containing protein</fullName>
    </recommendedName>
</protein>
<feature type="domain" description="CBS" evidence="3">
    <location>
        <begin position="82"/>
        <end position="138"/>
    </location>
</feature>
<organism evidence="4 5">
    <name type="scientific">Pseudonocardia sulfidoxydans NBRC 16205</name>
    <dbReference type="NCBI Taxonomy" id="1223511"/>
    <lineage>
        <taxon>Bacteria</taxon>
        <taxon>Bacillati</taxon>
        <taxon>Actinomycetota</taxon>
        <taxon>Actinomycetes</taxon>
        <taxon>Pseudonocardiales</taxon>
        <taxon>Pseudonocardiaceae</taxon>
        <taxon>Pseudonocardia</taxon>
    </lineage>
</organism>
<dbReference type="PANTHER" id="PTHR43080:SF2">
    <property type="entry name" value="CBS DOMAIN-CONTAINING PROTEIN"/>
    <property type="match status" value="1"/>
</dbReference>
<dbReference type="OrthoDB" id="9799454at2"/>
<dbReference type="Proteomes" id="UP000321685">
    <property type="component" value="Unassembled WGS sequence"/>
</dbReference>
<dbReference type="Gene3D" id="3.10.580.10">
    <property type="entry name" value="CBS-domain"/>
    <property type="match status" value="1"/>
</dbReference>
<evidence type="ECO:0000256" key="2">
    <source>
        <dbReference type="PROSITE-ProRule" id="PRU00703"/>
    </source>
</evidence>
<dbReference type="PROSITE" id="PS51371">
    <property type="entry name" value="CBS"/>
    <property type="match status" value="2"/>
</dbReference>
<dbReference type="InterPro" id="IPR051257">
    <property type="entry name" value="Diverse_CBS-Domain"/>
</dbReference>
<reference evidence="4 5" key="1">
    <citation type="submission" date="2019-07" db="EMBL/GenBank/DDBJ databases">
        <title>Whole genome shotgun sequence of Pseudonocardia sulfidoxydans NBRC 16205.</title>
        <authorList>
            <person name="Hosoyama A."/>
            <person name="Uohara A."/>
            <person name="Ohji S."/>
            <person name="Ichikawa N."/>
        </authorList>
    </citation>
    <scope>NUCLEOTIDE SEQUENCE [LARGE SCALE GENOMIC DNA]</scope>
    <source>
        <strain evidence="4 5">NBRC 16205</strain>
    </source>
</reference>
<dbReference type="SMART" id="SM00116">
    <property type="entry name" value="CBS"/>
    <property type="match status" value="2"/>
</dbReference>
<dbReference type="InterPro" id="IPR000644">
    <property type="entry name" value="CBS_dom"/>
</dbReference>
<dbReference type="RefSeq" id="WP_147107131.1">
    <property type="nucleotide sequence ID" value="NZ_BJVJ01000022.1"/>
</dbReference>
<dbReference type="Pfam" id="PF00571">
    <property type="entry name" value="CBS"/>
    <property type="match status" value="2"/>
</dbReference>
<evidence type="ECO:0000256" key="1">
    <source>
        <dbReference type="ARBA" id="ARBA00023122"/>
    </source>
</evidence>
<proteinExistence type="predicted"/>
<dbReference type="PANTHER" id="PTHR43080">
    <property type="entry name" value="CBS DOMAIN-CONTAINING PROTEIN CBSX3, MITOCHONDRIAL"/>
    <property type="match status" value="1"/>
</dbReference>
<keyword evidence="5" id="KW-1185">Reference proteome</keyword>
<evidence type="ECO:0000259" key="3">
    <source>
        <dbReference type="PROSITE" id="PS51371"/>
    </source>
</evidence>
<evidence type="ECO:0000313" key="5">
    <source>
        <dbReference type="Proteomes" id="UP000321685"/>
    </source>
</evidence>
<keyword evidence="1 2" id="KW-0129">CBS domain</keyword>
<dbReference type="SUPFAM" id="SSF54631">
    <property type="entry name" value="CBS-domain pair"/>
    <property type="match status" value="1"/>
</dbReference>
<name>A0A511DFT1_9PSEU</name>
<comment type="caution">
    <text evidence="4">The sequence shown here is derived from an EMBL/GenBank/DDBJ whole genome shotgun (WGS) entry which is preliminary data.</text>
</comment>
<gene>
    <name evidence="4" type="ORF">PSU4_25940</name>
</gene>